<evidence type="ECO:0000256" key="4">
    <source>
        <dbReference type="ARBA" id="ARBA00022475"/>
    </source>
</evidence>
<evidence type="ECO:0000256" key="3">
    <source>
        <dbReference type="ARBA" id="ARBA00022448"/>
    </source>
</evidence>
<dbReference type="PANTHER" id="PTHR43553:SF24">
    <property type="entry name" value="ENERGY-COUPLING FACTOR TRANSPORTER ATP-BINDING PROTEIN ECFA1"/>
    <property type="match status" value="1"/>
</dbReference>
<dbReference type="GO" id="GO:0043190">
    <property type="term" value="C:ATP-binding cassette (ABC) transporter complex"/>
    <property type="evidence" value="ECO:0007669"/>
    <property type="project" value="TreeGrafter"/>
</dbReference>
<reference evidence="10 11" key="1">
    <citation type="submission" date="2015-02" db="EMBL/GenBank/DDBJ databases">
        <title>Mycoplasma mycoides subsp. mycoides strain:B237 Genome sequencing.</title>
        <authorList>
            <person name="Fischer A."/>
            <person name="Santana-Cruz I."/>
            <person name="Schieck E."/>
            <person name="Gourle H."/>
            <person name="Lambert M."/>
            <person name="Nadendla S."/>
            <person name="Miller R.A."/>
            <person name="Weber J."/>
            <person name="Bongcam-Rudloff E."/>
            <person name="Vashee S."/>
            <person name="Frey J."/>
            <person name="Jores J."/>
        </authorList>
    </citation>
    <scope>NUCLEOTIDE SEQUENCE [LARGE SCALE GENOMIC DNA]</scope>
    <source>
        <strain evidence="10 11">B237</strain>
    </source>
</reference>
<dbReference type="InterPro" id="IPR003593">
    <property type="entry name" value="AAA+_ATPase"/>
</dbReference>
<comment type="similarity">
    <text evidence="2">Belongs to the ABC transporter superfamily.</text>
</comment>
<dbReference type="SMART" id="SM00382">
    <property type="entry name" value="AAA"/>
    <property type="match status" value="1"/>
</dbReference>
<evidence type="ECO:0000313" key="11">
    <source>
        <dbReference type="Proteomes" id="UP000033624"/>
    </source>
</evidence>
<dbReference type="KEGG" id="mmyi:mycmycITA_00758"/>
<dbReference type="PANTHER" id="PTHR43553">
    <property type="entry name" value="HEAVY METAL TRANSPORTER"/>
    <property type="match status" value="1"/>
</dbReference>
<dbReference type="InterPro" id="IPR027417">
    <property type="entry name" value="P-loop_NTPase"/>
</dbReference>
<comment type="caution">
    <text evidence="10">The sequence shown here is derived from an EMBL/GenBank/DDBJ whole genome shotgun (WGS) entry which is preliminary data.</text>
</comment>
<dbReference type="AlphaFoldDB" id="A0AAE2EJ13"/>
<evidence type="ECO:0000313" key="10">
    <source>
        <dbReference type="EMBL" id="KJQ46558.1"/>
    </source>
</evidence>
<keyword evidence="6" id="KW-0067">ATP-binding</keyword>
<dbReference type="FunFam" id="3.40.50.300:FF:000224">
    <property type="entry name" value="Energy-coupling factor transporter ATP-binding protein EcfA"/>
    <property type="match status" value="1"/>
</dbReference>
<dbReference type="GO" id="GO:0005524">
    <property type="term" value="F:ATP binding"/>
    <property type="evidence" value="ECO:0007669"/>
    <property type="project" value="UniProtKB-KW"/>
</dbReference>
<evidence type="ECO:0000256" key="6">
    <source>
        <dbReference type="ARBA" id="ARBA00022840"/>
    </source>
</evidence>
<comment type="subcellular location">
    <subcellularLocation>
        <location evidence="1">Cell membrane</location>
    </subcellularLocation>
</comment>
<dbReference type="PROSITE" id="PS00211">
    <property type="entry name" value="ABC_TRANSPORTER_1"/>
    <property type="match status" value="1"/>
</dbReference>
<dbReference type="NCBIfam" id="NF010167">
    <property type="entry name" value="PRK13648.1"/>
    <property type="match status" value="1"/>
</dbReference>
<dbReference type="SMR" id="A0AAE2EJ13"/>
<dbReference type="Proteomes" id="UP000033624">
    <property type="component" value="Unassembled WGS sequence"/>
</dbReference>
<protein>
    <submittedName>
        <fullName evidence="10">ABC transporter family protein</fullName>
    </submittedName>
</protein>
<evidence type="ECO:0000256" key="8">
    <source>
        <dbReference type="ARBA" id="ARBA00023136"/>
    </source>
</evidence>
<dbReference type="RefSeq" id="WP_011166888.1">
    <property type="nucleotide sequence ID" value="NZ_CP010267.1"/>
</dbReference>
<keyword evidence="5" id="KW-0547">Nucleotide-binding</keyword>
<dbReference type="CDD" id="cd03225">
    <property type="entry name" value="ABC_cobalt_CbiO_domain1"/>
    <property type="match status" value="1"/>
</dbReference>
<accession>A0AAE2EJ13</accession>
<organism evidence="10 11">
    <name type="scientific">Mycoplasma mycoides subsp. mycoides</name>
    <dbReference type="NCBI Taxonomy" id="2103"/>
    <lineage>
        <taxon>Bacteria</taxon>
        <taxon>Bacillati</taxon>
        <taxon>Mycoplasmatota</taxon>
        <taxon>Mollicutes</taxon>
        <taxon>Mycoplasmataceae</taxon>
        <taxon>Mycoplasma</taxon>
    </lineage>
</organism>
<keyword evidence="8" id="KW-0472">Membrane</keyword>
<gene>
    <name evidence="10" type="ORF">TS59_0789</name>
</gene>
<dbReference type="InterPro" id="IPR030947">
    <property type="entry name" value="EcfA_1"/>
</dbReference>
<dbReference type="InterPro" id="IPR003439">
    <property type="entry name" value="ABC_transporter-like_ATP-bd"/>
</dbReference>
<evidence type="ECO:0000256" key="2">
    <source>
        <dbReference type="ARBA" id="ARBA00005417"/>
    </source>
</evidence>
<dbReference type="EMBL" id="LAEW01000001">
    <property type="protein sequence ID" value="KJQ46558.1"/>
    <property type="molecule type" value="Genomic_DNA"/>
</dbReference>
<keyword evidence="4" id="KW-1003">Cell membrane</keyword>
<proteinExistence type="inferred from homology"/>
<keyword evidence="7" id="KW-1278">Translocase</keyword>
<dbReference type="Pfam" id="PF00005">
    <property type="entry name" value="ABC_tran"/>
    <property type="match status" value="1"/>
</dbReference>
<evidence type="ECO:0000259" key="9">
    <source>
        <dbReference type="PROSITE" id="PS50893"/>
    </source>
</evidence>
<dbReference type="PROSITE" id="PS50893">
    <property type="entry name" value="ABC_TRANSPORTER_2"/>
    <property type="match status" value="1"/>
</dbReference>
<feature type="domain" description="ABC transporter" evidence="9">
    <location>
        <begin position="140"/>
        <end position="374"/>
    </location>
</feature>
<evidence type="ECO:0000256" key="1">
    <source>
        <dbReference type="ARBA" id="ARBA00004236"/>
    </source>
</evidence>
<evidence type="ECO:0000256" key="5">
    <source>
        <dbReference type="ARBA" id="ARBA00022741"/>
    </source>
</evidence>
<dbReference type="GO" id="GO:0042626">
    <property type="term" value="F:ATPase-coupled transmembrane transporter activity"/>
    <property type="evidence" value="ECO:0007669"/>
    <property type="project" value="TreeGrafter"/>
</dbReference>
<dbReference type="GO" id="GO:0016887">
    <property type="term" value="F:ATP hydrolysis activity"/>
    <property type="evidence" value="ECO:0007669"/>
    <property type="project" value="InterPro"/>
</dbReference>
<keyword evidence="3" id="KW-0813">Transport</keyword>
<sequence length="408" mass="46209">MDNSAIFEEFNSKKISQDDLEATITSLNNYFVKLNDLNNQYINLIRQDNIDKIEKQNIRQQQKQVKVEIKKISATTKLFKQNLKLAESLYKKIKLTNNQDDINKAKHEVEIAKSMLLQLKEVINGQGKSIKLKKLSDIAIEINHLSFKYGPEFPNAIDDVSFTINQGEYVTIIGHNGSGKSTISKILIGVLNAQHGEIKIFGNIVNDHNIEQARKFLGIVFQNPDNQFIGSTVEADIAFGLENKRIDPKKMPDIILDSAKKVGMEWALKKEPLNLSGGQKQRVAIASTLALDPDIMIFDEATSMLDPKGKREIKEIMVQLRETRTKTILSITHDMDEILNADKVIVLDHGKLVRVAKPLEIVEDKDFLRNIQLDVPFVGLVREELEKKGIKIASTQNIDELVEQICKK</sequence>
<name>A0AAE2EJ13_MYCMY</name>
<dbReference type="InterPro" id="IPR050095">
    <property type="entry name" value="ECF_ABC_transporter_ATP-bd"/>
</dbReference>
<dbReference type="InterPro" id="IPR015856">
    <property type="entry name" value="ABC_transpr_CbiO/EcfA_su"/>
</dbReference>
<dbReference type="NCBIfam" id="TIGR04520">
    <property type="entry name" value="ECF_ATPase_1"/>
    <property type="match status" value="1"/>
</dbReference>
<dbReference type="Gene3D" id="3.40.50.300">
    <property type="entry name" value="P-loop containing nucleotide triphosphate hydrolases"/>
    <property type="match status" value="1"/>
</dbReference>
<dbReference type="SUPFAM" id="SSF52540">
    <property type="entry name" value="P-loop containing nucleoside triphosphate hydrolases"/>
    <property type="match status" value="1"/>
</dbReference>
<evidence type="ECO:0000256" key="7">
    <source>
        <dbReference type="ARBA" id="ARBA00022967"/>
    </source>
</evidence>
<dbReference type="OMA" id="HPRDQFV"/>
<dbReference type="InterPro" id="IPR017871">
    <property type="entry name" value="ABC_transporter-like_CS"/>
</dbReference>